<reference evidence="1 2" key="1">
    <citation type="submission" date="2024-02" db="EMBL/GenBank/DDBJ databases">
        <authorList>
            <person name="Vignale AGUSTIN F."/>
            <person name="Sosa J E."/>
            <person name="Modenutti C."/>
        </authorList>
    </citation>
    <scope>NUCLEOTIDE SEQUENCE [LARGE SCALE GENOMIC DNA]</scope>
</reference>
<evidence type="ECO:0000313" key="2">
    <source>
        <dbReference type="Proteomes" id="UP001642360"/>
    </source>
</evidence>
<sequence>MEKYKRTCQVNTVNDAYNIETCMDVLEGREGVGCQQHFRACAKFKDPEWCQMFMKMSALRTMENTATQSSDDSLSSSSSLDDEMDDMVVRFLNKDVLLDNEQSSNHHRLTELDMSSSQLNAMSHLRDTMAASMWAAVSHGG</sequence>
<gene>
    <name evidence="1" type="ORF">ILEXP_LOCUS28858</name>
</gene>
<evidence type="ECO:0000313" key="1">
    <source>
        <dbReference type="EMBL" id="CAK9160126.1"/>
    </source>
</evidence>
<organism evidence="1 2">
    <name type="scientific">Ilex paraguariensis</name>
    <name type="common">yerba mate</name>
    <dbReference type="NCBI Taxonomy" id="185542"/>
    <lineage>
        <taxon>Eukaryota</taxon>
        <taxon>Viridiplantae</taxon>
        <taxon>Streptophyta</taxon>
        <taxon>Embryophyta</taxon>
        <taxon>Tracheophyta</taxon>
        <taxon>Spermatophyta</taxon>
        <taxon>Magnoliopsida</taxon>
        <taxon>eudicotyledons</taxon>
        <taxon>Gunneridae</taxon>
        <taxon>Pentapetalae</taxon>
        <taxon>asterids</taxon>
        <taxon>campanulids</taxon>
        <taxon>Aquifoliales</taxon>
        <taxon>Aquifoliaceae</taxon>
        <taxon>Ilex</taxon>
    </lineage>
</organism>
<dbReference type="AlphaFoldDB" id="A0ABC8SSE1"/>
<dbReference type="EMBL" id="CAUOFW020003469">
    <property type="protein sequence ID" value="CAK9160126.1"/>
    <property type="molecule type" value="Genomic_DNA"/>
</dbReference>
<proteinExistence type="predicted"/>
<protein>
    <submittedName>
        <fullName evidence="1">Uncharacterized protein</fullName>
    </submittedName>
</protein>
<keyword evidence="2" id="KW-1185">Reference proteome</keyword>
<comment type="caution">
    <text evidence="1">The sequence shown here is derived from an EMBL/GenBank/DDBJ whole genome shotgun (WGS) entry which is preliminary data.</text>
</comment>
<name>A0ABC8SSE1_9AQUA</name>
<dbReference type="Proteomes" id="UP001642360">
    <property type="component" value="Unassembled WGS sequence"/>
</dbReference>
<accession>A0ABC8SSE1</accession>